<dbReference type="AlphaFoldDB" id="A0A090ZLT0"/>
<evidence type="ECO:0000313" key="1">
    <source>
        <dbReference type="EMBL" id="KFN12344.1"/>
    </source>
</evidence>
<dbReference type="GeneID" id="80426579"/>
<dbReference type="RefSeq" id="WP_255309995.1">
    <property type="nucleotide sequence ID" value="NZ_JARLKU010000026.1"/>
</dbReference>
<evidence type="ECO:0000313" key="2">
    <source>
        <dbReference type="Proteomes" id="UP000029278"/>
    </source>
</evidence>
<organism evidence="1 2">
    <name type="scientific">Paenibacillus macerans</name>
    <name type="common">Bacillus macerans</name>
    <dbReference type="NCBI Taxonomy" id="44252"/>
    <lineage>
        <taxon>Bacteria</taxon>
        <taxon>Bacillati</taxon>
        <taxon>Bacillota</taxon>
        <taxon>Bacilli</taxon>
        <taxon>Bacillales</taxon>
        <taxon>Paenibacillaceae</taxon>
        <taxon>Paenibacillus</taxon>
    </lineage>
</organism>
<dbReference type="EMBL" id="JMQA01000001">
    <property type="protein sequence ID" value="KFN12344.1"/>
    <property type="molecule type" value="Genomic_DNA"/>
</dbReference>
<comment type="caution">
    <text evidence="1">The sequence shown here is derived from an EMBL/GenBank/DDBJ whole genome shotgun (WGS) entry which is preliminary data.</text>
</comment>
<accession>A0A090ZLT0</accession>
<gene>
    <name evidence="1" type="ORF">DJ90_1861</name>
</gene>
<keyword evidence="2" id="KW-1185">Reference proteome</keyword>
<sequence>MDKITNLLKKHYDLEVTNKLPQQGGWAALAFKVYSHESSFS</sequence>
<dbReference type="HOGENOM" id="CLU_3273763_0_0_9"/>
<dbReference type="PATRIC" id="fig|44252.3.peg.63"/>
<reference evidence="1 2" key="1">
    <citation type="submission" date="2014-04" db="EMBL/GenBank/DDBJ databases">
        <authorList>
            <person name="Bishop-Lilly K.A."/>
            <person name="Broomall S.M."/>
            <person name="Chain P.S."/>
            <person name="Chertkov O."/>
            <person name="Coyne S.R."/>
            <person name="Daligault H.E."/>
            <person name="Davenport K.W."/>
            <person name="Erkkila T."/>
            <person name="Frey K.G."/>
            <person name="Gibbons H.S."/>
            <person name="Gu W."/>
            <person name="Jaissle J."/>
            <person name="Johnson S.L."/>
            <person name="Koroleva G.I."/>
            <person name="Ladner J.T."/>
            <person name="Lo C.-C."/>
            <person name="Minogue T.D."/>
            <person name="Munk C."/>
            <person name="Palacios G.F."/>
            <person name="Redden C.L."/>
            <person name="Rosenzweig C.N."/>
            <person name="Scholz M.B."/>
            <person name="Teshima H."/>
            <person name="Xu Y."/>
        </authorList>
    </citation>
    <scope>NUCLEOTIDE SEQUENCE [LARGE SCALE GENOMIC DNA]</scope>
    <source>
        <strain evidence="1 2">8244</strain>
    </source>
</reference>
<proteinExistence type="predicted"/>
<protein>
    <submittedName>
        <fullName evidence="1">Uncharacterized protein</fullName>
    </submittedName>
</protein>
<dbReference type="STRING" id="44252.DJ90_1861"/>
<name>A0A090ZLT0_PAEMA</name>
<dbReference type="Proteomes" id="UP000029278">
    <property type="component" value="Unassembled WGS sequence"/>
</dbReference>